<accession>A0A915JMV6</accession>
<evidence type="ECO:0000313" key="2">
    <source>
        <dbReference type="WBParaSite" id="nRc.2.0.1.t27422-RA"/>
    </source>
</evidence>
<organism evidence="1 2">
    <name type="scientific">Romanomermis culicivorax</name>
    <name type="common">Nematode worm</name>
    <dbReference type="NCBI Taxonomy" id="13658"/>
    <lineage>
        <taxon>Eukaryota</taxon>
        <taxon>Metazoa</taxon>
        <taxon>Ecdysozoa</taxon>
        <taxon>Nematoda</taxon>
        <taxon>Enoplea</taxon>
        <taxon>Dorylaimia</taxon>
        <taxon>Mermithida</taxon>
        <taxon>Mermithoidea</taxon>
        <taxon>Mermithidae</taxon>
        <taxon>Romanomermis</taxon>
    </lineage>
</organism>
<protein>
    <submittedName>
        <fullName evidence="2">Uncharacterized protein</fullName>
    </submittedName>
</protein>
<proteinExistence type="predicted"/>
<keyword evidence="1" id="KW-1185">Reference proteome</keyword>
<dbReference type="AlphaFoldDB" id="A0A915JMV6"/>
<reference evidence="2" key="1">
    <citation type="submission" date="2022-11" db="UniProtKB">
        <authorList>
            <consortium name="WormBaseParasite"/>
        </authorList>
    </citation>
    <scope>IDENTIFICATION</scope>
</reference>
<dbReference type="Proteomes" id="UP000887565">
    <property type="component" value="Unplaced"/>
</dbReference>
<evidence type="ECO:0000313" key="1">
    <source>
        <dbReference type="Proteomes" id="UP000887565"/>
    </source>
</evidence>
<name>A0A915JMV6_ROMCU</name>
<dbReference type="WBParaSite" id="nRc.2.0.1.t27422-RA">
    <property type="protein sequence ID" value="nRc.2.0.1.t27422-RA"/>
    <property type="gene ID" value="nRc.2.0.1.g27422"/>
</dbReference>
<sequence length="111" mass="12915">MPLLLAPSYVAFIYIQGFSMGHGLVCCGRGRPGCHFAKKFESGWKMQLLRVKSARGVERVDGFGHLRTKSGLFFYKKPYSTDRYYNDRLLCLWIDQYDHNTINEDKRQGKE</sequence>